<feature type="compositionally biased region" description="Acidic residues" evidence="11">
    <location>
        <begin position="383"/>
        <end position="409"/>
    </location>
</feature>
<accession>A0A3P3YG39</accession>
<proteinExistence type="inferred from homology"/>
<dbReference type="GO" id="GO:0004674">
    <property type="term" value="F:protein serine/threonine kinase activity"/>
    <property type="evidence" value="ECO:0007669"/>
    <property type="project" value="UniProtKB-KW"/>
</dbReference>
<keyword evidence="1 10" id="KW-0723">Serine/threonine-protein kinase</keyword>
<dbReference type="InterPro" id="IPR030616">
    <property type="entry name" value="Aur-like"/>
</dbReference>
<keyword evidence="4" id="KW-0418">Kinase</keyword>
<keyword evidence="3 7" id="KW-0547">Nucleotide-binding</keyword>
<feature type="region of interest" description="Disordered" evidence="11">
    <location>
        <begin position="1"/>
        <end position="65"/>
    </location>
</feature>
<evidence type="ECO:0000256" key="5">
    <source>
        <dbReference type="ARBA" id="ARBA00022840"/>
    </source>
</evidence>
<dbReference type="PROSITE" id="PS50011">
    <property type="entry name" value="PROTEIN_KINASE_DOM"/>
    <property type="match status" value="1"/>
</dbReference>
<gene>
    <name evidence="13" type="ORF">PLBR_LOCUS6309</name>
</gene>
<feature type="region of interest" description="Disordered" evidence="11">
    <location>
        <begin position="285"/>
        <end position="413"/>
    </location>
</feature>
<feature type="compositionally biased region" description="Acidic residues" evidence="11">
    <location>
        <begin position="290"/>
        <end position="350"/>
    </location>
</feature>
<geneLocation type="mitochondrion" evidence="13"/>
<keyword evidence="5 7" id="KW-0067">ATP-binding</keyword>
<organism evidence="13 14">
    <name type="scientific">Plasmodiophora brassicae</name>
    <name type="common">Clubroot disease agent</name>
    <dbReference type="NCBI Taxonomy" id="37360"/>
    <lineage>
        <taxon>Eukaryota</taxon>
        <taxon>Sar</taxon>
        <taxon>Rhizaria</taxon>
        <taxon>Endomyxa</taxon>
        <taxon>Phytomyxea</taxon>
        <taxon>Plasmodiophorida</taxon>
        <taxon>Plasmodiophoridae</taxon>
        <taxon>Plasmodiophora</taxon>
    </lineage>
</organism>
<evidence type="ECO:0000256" key="11">
    <source>
        <dbReference type="SAM" id="MobiDB-lite"/>
    </source>
</evidence>
<feature type="binding site" evidence="7">
    <location>
        <position position="234"/>
    </location>
    <ligand>
        <name>ATP</name>
        <dbReference type="ChEBI" id="CHEBI:30616"/>
    </ligand>
</feature>
<feature type="binding site" evidence="7">
    <location>
        <begin position="220"/>
        <end position="221"/>
    </location>
    <ligand>
        <name>ATP</name>
        <dbReference type="ChEBI" id="CHEBI:30616"/>
    </ligand>
</feature>
<evidence type="ECO:0000256" key="9">
    <source>
        <dbReference type="PROSITE-ProRule" id="PRU10141"/>
    </source>
</evidence>
<dbReference type="AlphaFoldDB" id="A0A3P3YG39"/>
<evidence type="ECO:0000259" key="12">
    <source>
        <dbReference type="PROSITE" id="PS50011"/>
    </source>
</evidence>
<name>A0A3P3YG39_PLABS</name>
<dbReference type="PROSITE" id="PS00108">
    <property type="entry name" value="PROTEIN_KINASE_ST"/>
    <property type="match status" value="1"/>
</dbReference>
<feature type="compositionally biased region" description="Polar residues" evidence="11">
    <location>
        <begin position="42"/>
        <end position="55"/>
    </location>
</feature>
<dbReference type="InterPro" id="IPR008271">
    <property type="entry name" value="Ser/Thr_kinase_AS"/>
</dbReference>
<dbReference type="GO" id="GO:0005524">
    <property type="term" value="F:ATP binding"/>
    <property type="evidence" value="ECO:0007669"/>
    <property type="project" value="UniProtKB-UniRule"/>
</dbReference>
<evidence type="ECO:0000256" key="2">
    <source>
        <dbReference type="ARBA" id="ARBA00022679"/>
    </source>
</evidence>
<keyword evidence="2" id="KW-0808">Transferase</keyword>
<sequence length="468" mass="51701">MAVPRTPRDEDGFVLVKADDGSAPLPDHVAQLADSMQRVDLNGTSPTESDAQTGTADAHPSRPCLPCTTHQRVPVIDRPARLGVEKLTHAPLNLRVFPESPLSLDEFEFVTGDPGSLGTGAMGSVLLARWKTRPGQPWRAIKKVSKFQIWKDDDPVDGYVEDYKYIYLIMEYAPKGDLNQALSDKSRFDDRDAARHVRSLVTALLHLHKHGYLHRDVKPENMLLSESGDLLLADFGCVATVHSSRKSLCGTRYYHSYEIAQSEPHDEASDAWSVGVVAYELLHGRGPFESDVESDDEEDGDEEDDDGQEDDDDDEDDEVEDGNGDGEDVDTEQVEATEDNSDDADEDTESEYGAAKEADDERGAQSDSDDRSPAEDAQSDGSDAADNDDTDDDEDRRSDDDDSDNDAESEGQVAAIYERITSLRIVWPEEISECARDFISRLLVKDKGQRMTLEAALDHPWLASLPPS</sequence>
<feature type="compositionally biased region" description="Basic and acidic residues" evidence="11">
    <location>
        <begin position="1"/>
        <end position="11"/>
    </location>
</feature>
<feature type="binding site" evidence="7">
    <location>
        <begin position="171"/>
        <end position="173"/>
    </location>
    <ligand>
        <name>ATP</name>
        <dbReference type="ChEBI" id="CHEBI:30616"/>
    </ligand>
</feature>
<keyword evidence="13" id="KW-0496">Mitochondrion</keyword>
<evidence type="ECO:0000256" key="10">
    <source>
        <dbReference type="RuleBase" id="RU000304"/>
    </source>
</evidence>
<dbReference type="InterPro" id="IPR017441">
    <property type="entry name" value="Protein_kinase_ATP_BS"/>
</dbReference>
<dbReference type="PANTHER" id="PTHR24350">
    <property type="entry name" value="SERINE/THREONINE-PROTEIN KINASE IAL-RELATED"/>
    <property type="match status" value="1"/>
</dbReference>
<feature type="compositionally biased region" description="Basic and acidic residues" evidence="11">
    <location>
        <begin position="354"/>
        <end position="374"/>
    </location>
</feature>
<dbReference type="PROSITE" id="PS00107">
    <property type="entry name" value="PROTEIN_KINASE_ATP"/>
    <property type="match status" value="1"/>
</dbReference>
<dbReference type="Gene3D" id="1.10.510.10">
    <property type="entry name" value="Transferase(Phosphotransferase) domain 1"/>
    <property type="match status" value="2"/>
</dbReference>
<reference evidence="13 14" key="1">
    <citation type="submission" date="2018-03" db="EMBL/GenBank/DDBJ databases">
        <authorList>
            <person name="Fogelqvist J."/>
        </authorList>
    </citation>
    <scope>NUCLEOTIDE SEQUENCE [LARGE SCALE GENOMIC DNA]</scope>
</reference>
<dbReference type="Proteomes" id="UP000290189">
    <property type="component" value="Unassembled WGS sequence"/>
</dbReference>
<dbReference type="SUPFAM" id="SSF56112">
    <property type="entry name" value="Protein kinase-like (PK-like)"/>
    <property type="match status" value="1"/>
</dbReference>
<comment type="similarity">
    <text evidence="10">Belongs to the protein kinase superfamily.</text>
</comment>
<evidence type="ECO:0000256" key="4">
    <source>
        <dbReference type="ARBA" id="ARBA00022777"/>
    </source>
</evidence>
<evidence type="ECO:0000313" key="14">
    <source>
        <dbReference type="Proteomes" id="UP000290189"/>
    </source>
</evidence>
<dbReference type="Pfam" id="PF00069">
    <property type="entry name" value="Pkinase"/>
    <property type="match status" value="1"/>
</dbReference>
<feature type="active site" description="Proton acceptor" evidence="6">
    <location>
        <position position="216"/>
    </location>
</feature>
<dbReference type="InterPro" id="IPR000719">
    <property type="entry name" value="Prot_kinase_dom"/>
</dbReference>
<evidence type="ECO:0000256" key="6">
    <source>
        <dbReference type="PIRSR" id="PIRSR630616-1"/>
    </source>
</evidence>
<feature type="binding site" evidence="9">
    <location>
        <position position="143"/>
    </location>
    <ligand>
        <name>ATP</name>
        <dbReference type="ChEBI" id="CHEBI:30616"/>
    </ligand>
</feature>
<evidence type="ECO:0000256" key="1">
    <source>
        <dbReference type="ARBA" id="ARBA00022527"/>
    </source>
</evidence>
<feature type="cross-link" description="Glycyl lysine isopeptide (Lys-Gly) (interchain with G-Cter in SUMO2)" evidence="8">
    <location>
        <position position="218"/>
    </location>
</feature>
<dbReference type="SMART" id="SM00220">
    <property type="entry name" value="S_TKc"/>
    <property type="match status" value="1"/>
</dbReference>
<feature type="domain" description="Protein kinase" evidence="12">
    <location>
        <begin position="111"/>
        <end position="462"/>
    </location>
</feature>
<evidence type="ECO:0000256" key="7">
    <source>
        <dbReference type="PIRSR" id="PIRSR630616-2"/>
    </source>
</evidence>
<dbReference type="EMBL" id="OVEO01000011">
    <property type="protein sequence ID" value="SPQ99094.1"/>
    <property type="molecule type" value="Genomic_DNA"/>
</dbReference>
<dbReference type="InterPro" id="IPR011009">
    <property type="entry name" value="Kinase-like_dom_sf"/>
</dbReference>
<evidence type="ECO:0000313" key="13">
    <source>
        <dbReference type="EMBL" id="SPQ99094.1"/>
    </source>
</evidence>
<evidence type="ECO:0000256" key="3">
    <source>
        <dbReference type="ARBA" id="ARBA00022741"/>
    </source>
</evidence>
<evidence type="ECO:0000256" key="8">
    <source>
        <dbReference type="PIRSR" id="PIRSR630616-3"/>
    </source>
</evidence>
<protein>
    <recommendedName>
        <fullName evidence="12">Protein kinase domain-containing protein</fullName>
    </recommendedName>
</protein>